<name>A0A6A8NME6_ENTFC</name>
<evidence type="ECO:0000259" key="3">
    <source>
        <dbReference type="Pfam" id="PF00535"/>
    </source>
</evidence>
<dbReference type="InterPro" id="IPR029044">
    <property type="entry name" value="Nucleotide-diphossugar_trans"/>
</dbReference>
<feature type="domain" description="Glycosyltransferase 2-like" evidence="3">
    <location>
        <begin position="10"/>
        <end position="131"/>
    </location>
</feature>
<dbReference type="Pfam" id="PF00535">
    <property type="entry name" value="Glycos_transf_2"/>
    <property type="match status" value="1"/>
</dbReference>
<organism evidence="4">
    <name type="scientific">Enterococcus faecium</name>
    <name type="common">Streptococcus faecium</name>
    <dbReference type="NCBI Taxonomy" id="1352"/>
    <lineage>
        <taxon>Bacteria</taxon>
        <taxon>Bacillati</taxon>
        <taxon>Bacillota</taxon>
        <taxon>Bacilli</taxon>
        <taxon>Lactobacillales</taxon>
        <taxon>Enterococcaceae</taxon>
        <taxon>Enterococcus</taxon>
    </lineage>
</organism>
<gene>
    <name evidence="4" type="ORF">GKZ95_13445</name>
</gene>
<accession>A0A6A8NME6</accession>
<dbReference type="AlphaFoldDB" id="A0A6A8NME6"/>
<sequence length="340" mass="39905">MANNKNELISVIVPIYNVEKYLEEFLETLINQDYKNLEIILIDDGSTDNSLNICKAYSLKDRRITVLTQPNQGVSSARNSGLNHSGGEYIIFLDPDDKIEKEMINKLYQTATKLDLDVTMCNFWIFNKEKEYVHFLADKYKKNNYISCETAIESILDSSGFQGFVWNKFFKKDVIGETKFEEAIFYLEDALFNISIIKEGISIGVCNENLYHYRKRNDSAVNLFSCKQLTYLKSLDLIEKNLPNKFKDIVLINKLIFLINISSKAFIRSRKVYKFAKEKFKIEKKYIEIPKVKSDKKSDIFLLKIADRSFILAVILCSCKNWIVKRHIYYRIKNYFLMRK</sequence>
<comment type="caution">
    <text evidence="4">The sequence shown here is derived from an EMBL/GenBank/DDBJ whole genome shotgun (WGS) entry which is preliminary data.</text>
</comment>
<keyword evidence="1" id="KW-0328">Glycosyltransferase</keyword>
<dbReference type="SUPFAM" id="SSF53448">
    <property type="entry name" value="Nucleotide-diphospho-sugar transferases"/>
    <property type="match status" value="1"/>
</dbReference>
<dbReference type="Gene3D" id="3.90.550.10">
    <property type="entry name" value="Spore Coat Polysaccharide Biosynthesis Protein SpsA, Chain A"/>
    <property type="match status" value="1"/>
</dbReference>
<evidence type="ECO:0000313" key="4">
    <source>
        <dbReference type="EMBL" id="MTD36811.1"/>
    </source>
</evidence>
<dbReference type="InterPro" id="IPR001173">
    <property type="entry name" value="Glyco_trans_2-like"/>
</dbReference>
<evidence type="ECO:0000256" key="2">
    <source>
        <dbReference type="ARBA" id="ARBA00022679"/>
    </source>
</evidence>
<proteinExistence type="predicted"/>
<reference evidence="4" key="1">
    <citation type="submission" date="2019-10" db="EMBL/GenBank/DDBJ databases">
        <title>Identification of the same linezolid-resistant Tn6246::fexB-poxtA-carrying Enterococcus faecium strain colonizing a hospitalized patient and bovines in different continents.</title>
        <authorList>
            <person name="Tedim A.P."/>
            <person name="Freitas A.R."/>
            <person name="Novais C."/>
            <person name="Duarte B."/>
            <person name="Elghaieb H."/>
            <person name="Abbassi M.S."/>
            <person name="Peixe L."/>
        </authorList>
    </citation>
    <scope>NUCLEOTIDE SEQUENCE</scope>
    <source>
        <strain evidence="4">2FEZ</strain>
    </source>
</reference>
<evidence type="ECO:0000256" key="1">
    <source>
        <dbReference type="ARBA" id="ARBA00022676"/>
    </source>
</evidence>
<dbReference type="GO" id="GO:0016757">
    <property type="term" value="F:glycosyltransferase activity"/>
    <property type="evidence" value="ECO:0007669"/>
    <property type="project" value="UniProtKB-KW"/>
</dbReference>
<keyword evidence="2 4" id="KW-0808">Transferase</keyword>
<dbReference type="EMBL" id="WLYP01000026">
    <property type="protein sequence ID" value="MTD36811.1"/>
    <property type="molecule type" value="Genomic_DNA"/>
</dbReference>
<dbReference type="PANTHER" id="PTHR22916:SF51">
    <property type="entry name" value="GLYCOSYLTRANSFERASE EPSH-RELATED"/>
    <property type="match status" value="1"/>
</dbReference>
<dbReference type="CDD" id="cd00761">
    <property type="entry name" value="Glyco_tranf_GTA_type"/>
    <property type="match status" value="1"/>
</dbReference>
<dbReference type="PANTHER" id="PTHR22916">
    <property type="entry name" value="GLYCOSYLTRANSFERASE"/>
    <property type="match status" value="1"/>
</dbReference>
<protein>
    <submittedName>
        <fullName evidence="4">Glycosyltransferase</fullName>
    </submittedName>
</protein>
<dbReference type="RefSeq" id="WP_154731886.1">
    <property type="nucleotide sequence ID" value="NZ_JACXAR010000062.1"/>
</dbReference>